<evidence type="ECO:0000313" key="6">
    <source>
        <dbReference type="Proteomes" id="UP000308760"/>
    </source>
</evidence>
<dbReference type="PRINTS" id="PR00598">
    <property type="entry name" value="HTHMARR"/>
</dbReference>
<dbReference type="EMBL" id="STGY01000071">
    <property type="protein sequence ID" value="THV37091.1"/>
    <property type="molecule type" value="Genomic_DNA"/>
</dbReference>
<dbReference type="InterPro" id="IPR000835">
    <property type="entry name" value="HTH_MarR-typ"/>
</dbReference>
<keyword evidence="3" id="KW-0804">Transcription</keyword>
<dbReference type="PANTHER" id="PTHR42756">
    <property type="entry name" value="TRANSCRIPTIONAL REGULATOR, MARR"/>
    <property type="match status" value="1"/>
</dbReference>
<name>A0A4S8Q1W5_9ACTN</name>
<organism evidence="5 6">
    <name type="scientific">Glycomyces buryatensis</name>
    <dbReference type="NCBI Taxonomy" id="2570927"/>
    <lineage>
        <taxon>Bacteria</taxon>
        <taxon>Bacillati</taxon>
        <taxon>Actinomycetota</taxon>
        <taxon>Actinomycetes</taxon>
        <taxon>Glycomycetales</taxon>
        <taxon>Glycomycetaceae</taxon>
        <taxon>Glycomyces</taxon>
    </lineage>
</organism>
<dbReference type="InterPro" id="IPR036388">
    <property type="entry name" value="WH-like_DNA-bd_sf"/>
</dbReference>
<evidence type="ECO:0000259" key="4">
    <source>
        <dbReference type="PROSITE" id="PS50995"/>
    </source>
</evidence>
<dbReference type="SMART" id="SM00347">
    <property type="entry name" value="HTH_MARR"/>
    <property type="match status" value="1"/>
</dbReference>
<evidence type="ECO:0000256" key="1">
    <source>
        <dbReference type="ARBA" id="ARBA00023015"/>
    </source>
</evidence>
<keyword evidence="2" id="KW-0238">DNA-binding</keyword>
<sequence>MSQEPPDSVDVVLSSWARERPDLELWPLSVVARIMRFSRHLERELKEFLDRHNLEPGEFDLLTTLRRTGQEEGLTAGAFRRSTLVTAGAITNRIDKLTEKGLVTRTHDTVDRRVVRITLTDRGRTLIDTLLPEHLANYAKLLRPLHREEAEVLADTLRSILRQYGDTP</sequence>
<dbReference type="OrthoDB" id="3237509at2"/>
<reference evidence="5 6" key="2">
    <citation type="submission" date="2019-05" db="EMBL/GenBank/DDBJ databases">
        <title>Glycomyces buryatensis sp. nov.</title>
        <authorList>
            <person name="Nikitina E."/>
        </authorList>
    </citation>
    <scope>NUCLEOTIDE SEQUENCE [LARGE SCALE GENOMIC DNA]</scope>
    <source>
        <strain evidence="5 6">18</strain>
    </source>
</reference>
<dbReference type="Gene3D" id="1.10.10.10">
    <property type="entry name" value="Winged helix-like DNA-binding domain superfamily/Winged helix DNA-binding domain"/>
    <property type="match status" value="1"/>
</dbReference>
<protein>
    <submittedName>
        <fullName evidence="5">MarR family transcriptional regulator</fullName>
    </submittedName>
</protein>
<proteinExistence type="predicted"/>
<dbReference type="GO" id="GO:0003700">
    <property type="term" value="F:DNA-binding transcription factor activity"/>
    <property type="evidence" value="ECO:0007669"/>
    <property type="project" value="InterPro"/>
</dbReference>
<keyword evidence="1" id="KW-0805">Transcription regulation</keyword>
<dbReference type="PANTHER" id="PTHR42756:SF1">
    <property type="entry name" value="TRANSCRIPTIONAL REPRESSOR OF EMRAB OPERON"/>
    <property type="match status" value="1"/>
</dbReference>
<reference evidence="6" key="1">
    <citation type="submission" date="2019-04" db="EMBL/GenBank/DDBJ databases">
        <title>Nocardioides xinjiangensis sp. nov.</title>
        <authorList>
            <person name="Liu S."/>
        </authorList>
    </citation>
    <scope>NUCLEOTIDE SEQUENCE [LARGE SCALE GENOMIC DNA]</scope>
    <source>
        <strain evidence="6">18</strain>
    </source>
</reference>
<evidence type="ECO:0000313" key="5">
    <source>
        <dbReference type="EMBL" id="THV37091.1"/>
    </source>
</evidence>
<dbReference type="Pfam" id="PF12802">
    <property type="entry name" value="MarR_2"/>
    <property type="match status" value="1"/>
</dbReference>
<dbReference type="RefSeq" id="WP_136536567.1">
    <property type="nucleotide sequence ID" value="NZ_STGY01000071.1"/>
</dbReference>
<dbReference type="SUPFAM" id="SSF46785">
    <property type="entry name" value="Winged helix' DNA-binding domain"/>
    <property type="match status" value="1"/>
</dbReference>
<dbReference type="InterPro" id="IPR036390">
    <property type="entry name" value="WH_DNA-bd_sf"/>
</dbReference>
<dbReference type="Proteomes" id="UP000308760">
    <property type="component" value="Unassembled WGS sequence"/>
</dbReference>
<feature type="domain" description="HTH marR-type" evidence="4">
    <location>
        <begin position="27"/>
        <end position="162"/>
    </location>
</feature>
<evidence type="ECO:0000256" key="3">
    <source>
        <dbReference type="ARBA" id="ARBA00023163"/>
    </source>
</evidence>
<dbReference type="AlphaFoldDB" id="A0A4S8Q1W5"/>
<dbReference type="GO" id="GO:0003677">
    <property type="term" value="F:DNA binding"/>
    <property type="evidence" value="ECO:0007669"/>
    <property type="project" value="UniProtKB-KW"/>
</dbReference>
<evidence type="ECO:0000256" key="2">
    <source>
        <dbReference type="ARBA" id="ARBA00023125"/>
    </source>
</evidence>
<comment type="caution">
    <text evidence="5">The sequence shown here is derived from an EMBL/GenBank/DDBJ whole genome shotgun (WGS) entry which is preliminary data.</text>
</comment>
<dbReference type="PROSITE" id="PS50995">
    <property type="entry name" value="HTH_MARR_2"/>
    <property type="match status" value="1"/>
</dbReference>
<gene>
    <name evidence="5" type="ORF">FAB82_21350</name>
</gene>
<accession>A0A4S8Q1W5</accession>
<keyword evidence="6" id="KW-1185">Reference proteome</keyword>